<evidence type="ECO:0000313" key="2">
    <source>
        <dbReference type="EMBL" id="QJA58875.1"/>
    </source>
</evidence>
<protein>
    <submittedName>
        <fullName evidence="2">Uncharacterized protein</fullName>
    </submittedName>
</protein>
<organism evidence="2">
    <name type="scientific">viral metagenome</name>
    <dbReference type="NCBI Taxonomy" id="1070528"/>
    <lineage>
        <taxon>unclassified sequences</taxon>
        <taxon>metagenomes</taxon>
        <taxon>organismal metagenomes</taxon>
    </lineage>
</organism>
<sequence length="225" mass="24753">MSDQMPPAVGPNVADPSKIELPNGVVRDTADPRNIVIGNVVFTPHIDLTGLKDSLTRQRDTERESHGQTKEALVDIQAKASDWEAKFNLTQGTLDESRKLILDTQTKLTDREKSVVRRDTTLSTKEAALAQRELALRRKELSVEHGVDVAILEEHTDPKDMEIAILRAKAAGKTVPLPNKEDFNSGDGRMAVNSNITDPLAVARELLKKARASGTSQSLFQPKMI</sequence>
<evidence type="ECO:0000256" key="1">
    <source>
        <dbReference type="SAM" id="MobiDB-lite"/>
    </source>
</evidence>
<accession>A0A6M3INK1</accession>
<name>A0A6M3INK1_9ZZZZ</name>
<dbReference type="EMBL" id="MT141344">
    <property type="protein sequence ID" value="QJA58875.1"/>
    <property type="molecule type" value="Genomic_DNA"/>
</dbReference>
<reference evidence="2" key="1">
    <citation type="submission" date="2020-03" db="EMBL/GenBank/DDBJ databases">
        <title>The deep terrestrial virosphere.</title>
        <authorList>
            <person name="Holmfeldt K."/>
            <person name="Nilsson E."/>
            <person name="Simone D."/>
            <person name="Lopez-Fernandez M."/>
            <person name="Wu X."/>
            <person name="de Brujin I."/>
            <person name="Lundin D."/>
            <person name="Andersson A."/>
            <person name="Bertilsson S."/>
            <person name="Dopson M."/>
        </authorList>
    </citation>
    <scope>NUCLEOTIDE SEQUENCE</scope>
    <source>
        <strain evidence="2">MM415B01388</strain>
    </source>
</reference>
<dbReference type="AlphaFoldDB" id="A0A6M3INK1"/>
<proteinExistence type="predicted"/>
<feature type="region of interest" description="Disordered" evidence="1">
    <location>
        <begin position="1"/>
        <end position="25"/>
    </location>
</feature>
<gene>
    <name evidence="2" type="ORF">MM415B01388_0003</name>
</gene>